<dbReference type="EMBL" id="QNBE01000009">
    <property type="protein sequence ID" value="RKX71431.1"/>
    <property type="molecule type" value="Genomic_DNA"/>
</dbReference>
<evidence type="ECO:0000313" key="2">
    <source>
        <dbReference type="EMBL" id="RKX71431.1"/>
    </source>
</evidence>
<name>A0A660SN17_UNCW3</name>
<dbReference type="PANTHER" id="PTHR31303">
    <property type="entry name" value="CTP-DEPENDENT DIACYLGLYCEROL KINASE 1"/>
    <property type="match status" value="1"/>
</dbReference>
<evidence type="ECO:0000256" key="1">
    <source>
        <dbReference type="SAM" id="Phobius"/>
    </source>
</evidence>
<dbReference type="Proteomes" id="UP000268469">
    <property type="component" value="Unassembled WGS sequence"/>
</dbReference>
<dbReference type="InterPro" id="IPR037997">
    <property type="entry name" value="Dgk1-like"/>
</dbReference>
<feature type="transmembrane region" description="Helical" evidence="1">
    <location>
        <begin position="6"/>
        <end position="25"/>
    </location>
</feature>
<dbReference type="GO" id="GO:0004143">
    <property type="term" value="F:ATP-dependent diacylglycerol kinase activity"/>
    <property type="evidence" value="ECO:0007669"/>
    <property type="project" value="InterPro"/>
</dbReference>
<reference evidence="2 3" key="1">
    <citation type="submission" date="2018-06" db="EMBL/GenBank/DDBJ databases">
        <title>Extensive metabolic versatility and redundancy in microbially diverse, dynamic hydrothermal sediments.</title>
        <authorList>
            <person name="Dombrowski N."/>
            <person name="Teske A."/>
            <person name="Baker B.J."/>
        </authorList>
    </citation>
    <scope>NUCLEOTIDE SEQUENCE [LARGE SCALE GENOMIC DNA]</scope>
    <source>
        <strain evidence="2">B36_G15</strain>
    </source>
</reference>
<sequence length="188" mass="20353">MIKAEILRKVLNLGALFLPILFYHLPYQTGRLVLAAIALVIVSADVLRLHFTAFKDIFVLAFGSFLRRHEFLSLTGATYLILSAVVCSILFPKILTIAACSFLLVGDSVAAMLGQSIGRVRIFGNKTLVGSLGFFGSCLVVVMLIPELRFEVGLAGAIAATLIEALPIPVDDNFSVPLVSAFVMFYLT</sequence>
<feature type="transmembrane region" description="Helical" evidence="1">
    <location>
        <begin position="32"/>
        <end position="51"/>
    </location>
</feature>
<dbReference type="AlphaFoldDB" id="A0A660SN17"/>
<accession>A0A660SN17</accession>
<gene>
    <name evidence="2" type="ORF">DRP53_01620</name>
</gene>
<proteinExistence type="predicted"/>
<organism evidence="2 3">
    <name type="scientific">candidate division WOR-3 bacterium</name>
    <dbReference type="NCBI Taxonomy" id="2052148"/>
    <lineage>
        <taxon>Bacteria</taxon>
        <taxon>Bacteria division WOR-3</taxon>
    </lineage>
</organism>
<feature type="transmembrane region" description="Helical" evidence="1">
    <location>
        <begin position="71"/>
        <end position="91"/>
    </location>
</feature>
<feature type="transmembrane region" description="Helical" evidence="1">
    <location>
        <begin position="123"/>
        <end position="145"/>
    </location>
</feature>
<evidence type="ECO:0008006" key="4">
    <source>
        <dbReference type="Google" id="ProtNLM"/>
    </source>
</evidence>
<protein>
    <recommendedName>
        <fullName evidence="4">Phosphatidate cytidylyltransferase</fullName>
    </recommendedName>
</protein>
<keyword evidence="1" id="KW-0472">Membrane</keyword>
<evidence type="ECO:0000313" key="3">
    <source>
        <dbReference type="Proteomes" id="UP000268469"/>
    </source>
</evidence>
<comment type="caution">
    <text evidence="2">The sequence shown here is derived from an EMBL/GenBank/DDBJ whole genome shotgun (WGS) entry which is preliminary data.</text>
</comment>
<keyword evidence="1" id="KW-0812">Transmembrane</keyword>
<dbReference type="PANTHER" id="PTHR31303:SF1">
    <property type="entry name" value="CTP-DEPENDENT DIACYLGLYCEROL KINASE 1"/>
    <property type="match status" value="1"/>
</dbReference>
<keyword evidence="1" id="KW-1133">Transmembrane helix</keyword>